<dbReference type="PANTHER" id="PTHR43395">
    <property type="entry name" value="SENSOR HISTIDINE KINASE CHEA"/>
    <property type="match status" value="1"/>
</dbReference>
<proteinExistence type="predicted"/>
<evidence type="ECO:0000256" key="5">
    <source>
        <dbReference type="ARBA" id="ARBA00022777"/>
    </source>
</evidence>
<dbReference type="InterPro" id="IPR003594">
    <property type="entry name" value="HATPase_dom"/>
</dbReference>
<keyword evidence="9" id="KW-0175">Coiled coil</keyword>
<dbReference type="Pfam" id="PF01584">
    <property type="entry name" value="CheW"/>
    <property type="match status" value="1"/>
</dbReference>
<dbReference type="PROSITE" id="PS50110">
    <property type="entry name" value="RESPONSE_REGULATORY"/>
    <property type="match status" value="1"/>
</dbReference>
<keyword evidence="15" id="KW-1185">Reference proteome</keyword>
<dbReference type="GO" id="GO:0000155">
    <property type="term" value="F:phosphorelay sensor kinase activity"/>
    <property type="evidence" value="ECO:0007669"/>
    <property type="project" value="InterPro"/>
</dbReference>
<gene>
    <name evidence="14" type="ORF">PROH_12645</name>
</gene>
<evidence type="ECO:0000259" key="13">
    <source>
        <dbReference type="PROSITE" id="PS50894"/>
    </source>
</evidence>
<dbReference type="InterPro" id="IPR036641">
    <property type="entry name" value="HPT_dom_sf"/>
</dbReference>
<dbReference type="PROSITE" id="PS50894">
    <property type="entry name" value="HPT"/>
    <property type="match status" value="1"/>
</dbReference>
<keyword evidence="4" id="KW-0808">Transferase</keyword>
<evidence type="ECO:0000256" key="2">
    <source>
        <dbReference type="ARBA" id="ARBA00012438"/>
    </source>
</evidence>
<evidence type="ECO:0000256" key="7">
    <source>
        <dbReference type="PROSITE-ProRule" id="PRU00110"/>
    </source>
</evidence>
<dbReference type="CDD" id="cd00088">
    <property type="entry name" value="HPT"/>
    <property type="match status" value="1"/>
</dbReference>
<dbReference type="Proteomes" id="UP000034681">
    <property type="component" value="Unassembled WGS sequence"/>
</dbReference>
<organism evidence="14 15">
    <name type="scientific">Prochlorothrix hollandica PCC 9006 = CALU 1027</name>
    <dbReference type="NCBI Taxonomy" id="317619"/>
    <lineage>
        <taxon>Bacteria</taxon>
        <taxon>Bacillati</taxon>
        <taxon>Cyanobacteriota</taxon>
        <taxon>Cyanophyceae</taxon>
        <taxon>Prochlorotrichales</taxon>
        <taxon>Prochlorotrichaceae</taxon>
        <taxon>Prochlorothrix</taxon>
    </lineage>
</organism>
<dbReference type="PANTHER" id="PTHR43395:SF1">
    <property type="entry name" value="CHEMOTAXIS PROTEIN CHEA"/>
    <property type="match status" value="1"/>
</dbReference>
<feature type="modified residue" description="Phosphohistidine" evidence="7">
    <location>
        <position position="50"/>
    </location>
</feature>
<dbReference type="Pfam" id="PF02518">
    <property type="entry name" value="HATPase_c"/>
    <property type="match status" value="1"/>
</dbReference>
<evidence type="ECO:0000256" key="6">
    <source>
        <dbReference type="ARBA" id="ARBA00023012"/>
    </source>
</evidence>
<name>A0A0M2PXQ3_PROHO</name>
<dbReference type="AlphaFoldDB" id="A0A0M2PXQ3"/>
<keyword evidence="6" id="KW-0902">Two-component regulatory system</keyword>
<protein>
    <recommendedName>
        <fullName evidence="2">histidine kinase</fullName>
        <ecNumber evidence="2">2.7.13.3</ecNumber>
    </recommendedName>
</protein>
<dbReference type="SUPFAM" id="SSF52172">
    <property type="entry name" value="CheY-like"/>
    <property type="match status" value="1"/>
</dbReference>
<dbReference type="InterPro" id="IPR036890">
    <property type="entry name" value="HATPase_C_sf"/>
</dbReference>
<feature type="domain" description="Histidine kinase" evidence="10">
    <location>
        <begin position="230"/>
        <end position="484"/>
    </location>
</feature>
<dbReference type="PROSITE" id="PS50851">
    <property type="entry name" value="CHEW"/>
    <property type="match status" value="1"/>
</dbReference>
<evidence type="ECO:0000256" key="4">
    <source>
        <dbReference type="ARBA" id="ARBA00022679"/>
    </source>
</evidence>
<dbReference type="InterPro" id="IPR001789">
    <property type="entry name" value="Sig_transdc_resp-reg_receiver"/>
</dbReference>
<dbReference type="InterPro" id="IPR005467">
    <property type="entry name" value="His_kinase_dom"/>
</dbReference>
<dbReference type="Gene3D" id="2.30.30.40">
    <property type="entry name" value="SH3 Domains"/>
    <property type="match status" value="1"/>
</dbReference>
<dbReference type="PROSITE" id="PS50109">
    <property type="entry name" value="HIS_KIN"/>
    <property type="match status" value="1"/>
</dbReference>
<dbReference type="STRING" id="317619.GCA_000332315_04263"/>
<dbReference type="PRINTS" id="PR00344">
    <property type="entry name" value="BCTRLSENSOR"/>
</dbReference>
<evidence type="ECO:0000256" key="1">
    <source>
        <dbReference type="ARBA" id="ARBA00000085"/>
    </source>
</evidence>
<dbReference type="GO" id="GO:0005737">
    <property type="term" value="C:cytoplasm"/>
    <property type="evidence" value="ECO:0007669"/>
    <property type="project" value="InterPro"/>
</dbReference>
<dbReference type="Gene3D" id="3.40.50.2300">
    <property type="match status" value="1"/>
</dbReference>
<dbReference type="SMART" id="SM00448">
    <property type="entry name" value="REC"/>
    <property type="match status" value="1"/>
</dbReference>
<dbReference type="InterPro" id="IPR002545">
    <property type="entry name" value="CheW-lke_dom"/>
</dbReference>
<evidence type="ECO:0000259" key="12">
    <source>
        <dbReference type="PROSITE" id="PS50851"/>
    </source>
</evidence>
<dbReference type="SMART" id="SM00073">
    <property type="entry name" value="HPT"/>
    <property type="match status" value="1"/>
</dbReference>
<dbReference type="Pfam" id="PF01627">
    <property type="entry name" value="Hpt"/>
    <property type="match status" value="1"/>
</dbReference>
<accession>A0A0M2PXQ3</accession>
<feature type="modified residue" description="4-aspartylphosphate" evidence="8">
    <location>
        <position position="692"/>
    </location>
</feature>
<dbReference type="SUPFAM" id="SSF47226">
    <property type="entry name" value="Histidine-containing phosphotransfer domain, HPT domain"/>
    <property type="match status" value="1"/>
</dbReference>
<dbReference type="FunFam" id="3.30.565.10:FF:000016">
    <property type="entry name" value="Chemotaxis protein CheA, putative"/>
    <property type="match status" value="1"/>
</dbReference>
<feature type="domain" description="CheW-like" evidence="12">
    <location>
        <begin position="486"/>
        <end position="620"/>
    </location>
</feature>
<dbReference type="InterPro" id="IPR004358">
    <property type="entry name" value="Sig_transdc_His_kin-like_C"/>
</dbReference>
<feature type="coiled-coil region" evidence="9">
    <location>
        <begin position="214"/>
        <end position="241"/>
    </location>
</feature>
<comment type="caution">
    <text evidence="14">The sequence shown here is derived from an EMBL/GenBank/DDBJ whole genome shotgun (WGS) entry which is preliminary data.</text>
</comment>
<dbReference type="SMART" id="SM00260">
    <property type="entry name" value="CheW"/>
    <property type="match status" value="1"/>
</dbReference>
<evidence type="ECO:0000256" key="8">
    <source>
        <dbReference type="PROSITE-ProRule" id="PRU00169"/>
    </source>
</evidence>
<dbReference type="RefSeq" id="WP_017714377.1">
    <property type="nucleotide sequence ID" value="NZ_KB235942.1"/>
</dbReference>
<dbReference type="InterPro" id="IPR036061">
    <property type="entry name" value="CheW-like_dom_sf"/>
</dbReference>
<sequence length="769" mass="84135">MPSTPDPSLMATFCQEVEQQVAVLNASLLALESPSTPMAESLESLMRAAHSLKGAARMVNLSAVVALTHHLESCFVASQRGSLTLTPPDLDLLFEVVDCLAALGRTPPLEVESWLEGQGSTLDRLHHHLQTLLASVDPGAAMEPPSGLPAVASAVPTGLMSQGVQSQALTTADAGPLPPDRVVRVSAENLHRIMSLAGESLVDANGLQPFADSLGAVKGAHQELAKLLEHLEQELNQGLDSLPQPSVSHLKTLIQAARHQERHCYDLLDDRLGELELYVRRSLNLSDRLYREVIHAHMRPFSDGIEGFPRMVRDLSRQMEKQVQFDIVGKATLVDRDILNKLEAPLTHILRNAVDHGIETVADRLAQGKPPQGTVRLEALHRGGMLVISISDDGRGIDLDALRQGVLNQGRVSPDMAHRLTETELLDFLFLPGFSTAPQVTELSGRGVGLDVAKTMAQAVGGRLQVTSQRNQGTRFSFQLPLTLSVVRALLVQIGGEPYAFPLARVDQIVHVNPGDVYWAEGRQFFSKDHQNIGLIPAHGILDVKPQPQSAGTMAVVVMRERGHTYGLVVEQFLGEEDLVVRPLDTRLGPIRDISAAAILRDGSPVLIVDVGDLVHSIDQYLRKGHWLSVDWEAHPSPQQGYCILLVDDSPTVRETQRRILVGQGYSVNQAANGLEAWESLLQQPYDLLITDVDMPGLTGVELVRQVRSHPRLQQVPVIMVSYRDRPEDQTQGLEAGANVYLTKSSFQDESFIQTVRRLLSQTTPAPRV</sequence>
<dbReference type="InterPro" id="IPR004105">
    <property type="entry name" value="CheA-like_dim"/>
</dbReference>
<dbReference type="Pfam" id="PF00072">
    <property type="entry name" value="Response_reg"/>
    <property type="match status" value="1"/>
</dbReference>
<dbReference type="EMBL" id="AJTX02000005">
    <property type="protein sequence ID" value="KKI99448.1"/>
    <property type="molecule type" value="Genomic_DNA"/>
</dbReference>
<dbReference type="SMART" id="SM01231">
    <property type="entry name" value="H-kinase_dim"/>
    <property type="match status" value="1"/>
</dbReference>
<dbReference type="SUPFAM" id="SSF55874">
    <property type="entry name" value="ATPase domain of HSP90 chaperone/DNA topoisomerase II/histidine kinase"/>
    <property type="match status" value="1"/>
</dbReference>
<dbReference type="OrthoDB" id="291966at2"/>
<dbReference type="InterPro" id="IPR011006">
    <property type="entry name" value="CheY-like_superfamily"/>
</dbReference>
<comment type="catalytic activity">
    <reaction evidence="1">
        <text>ATP + protein L-histidine = ADP + protein N-phospho-L-histidine.</text>
        <dbReference type="EC" id="2.7.13.3"/>
    </reaction>
</comment>
<keyword evidence="5" id="KW-0418">Kinase</keyword>
<dbReference type="SMART" id="SM00387">
    <property type="entry name" value="HATPase_c"/>
    <property type="match status" value="1"/>
</dbReference>
<dbReference type="CDD" id="cd16916">
    <property type="entry name" value="HATPase_CheA-like"/>
    <property type="match status" value="1"/>
</dbReference>
<reference evidence="14" key="1">
    <citation type="submission" date="2012-04" db="EMBL/GenBank/DDBJ databases">
        <authorList>
            <person name="Borisov I.G."/>
            <person name="Ivanikova N.V."/>
            <person name="Pinevich A.V."/>
        </authorList>
    </citation>
    <scope>NUCLEOTIDE SEQUENCE [LARGE SCALE GENOMIC DNA]</scope>
    <source>
        <strain evidence="14">CALU 1027</strain>
    </source>
</reference>
<dbReference type="Gene3D" id="3.30.565.10">
    <property type="entry name" value="Histidine kinase-like ATPase, C-terminal domain"/>
    <property type="match status" value="1"/>
</dbReference>
<keyword evidence="3 8" id="KW-0597">Phosphoprotein</keyword>
<feature type="domain" description="Response regulatory" evidence="11">
    <location>
        <begin position="643"/>
        <end position="759"/>
    </location>
</feature>
<dbReference type="InterPro" id="IPR008207">
    <property type="entry name" value="Sig_transdc_His_kin_Hpt_dom"/>
</dbReference>
<evidence type="ECO:0000256" key="3">
    <source>
        <dbReference type="ARBA" id="ARBA00022553"/>
    </source>
</evidence>
<evidence type="ECO:0000259" key="10">
    <source>
        <dbReference type="PROSITE" id="PS50109"/>
    </source>
</evidence>
<dbReference type="SUPFAM" id="SSF50341">
    <property type="entry name" value="CheW-like"/>
    <property type="match status" value="1"/>
</dbReference>
<dbReference type="GO" id="GO:0006935">
    <property type="term" value="P:chemotaxis"/>
    <property type="evidence" value="ECO:0007669"/>
    <property type="project" value="InterPro"/>
</dbReference>
<dbReference type="Gene3D" id="1.20.120.160">
    <property type="entry name" value="HPT domain"/>
    <property type="match status" value="1"/>
</dbReference>
<dbReference type="EC" id="2.7.13.3" evidence="2"/>
<feature type="domain" description="HPt" evidence="13">
    <location>
        <begin position="2"/>
        <end position="107"/>
    </location>
</feature>
<evidence type="ECO:0000313" key="15">
    <source>
        <dbReference type="Proteomes" id="UP000034681"/>
    </source>
</evidence>
<evidence type="ECO:0000256" key="9">
    <source>
        <dbReference type="SAM" id="Coils"/>
    </source>
</evidence>
<evidence type="ECO:0000259" key="11">
    <source>
        <dbReference type="PROSITE" id="PS50110"/>
    </source>
</evidence>
<evidence type="ECO:0000313" key="14">
    <source>
        <dbReference type="EMBL" id="KKI99448.1"/>
    </source>
</evidence>
<dbReference type="eggNOG" id="COG0643">
    <property type="taxonomic scope" value="Bacteria"/>
</dbReference>
<dbReference type="InterPro" id="IPR051315">
    <property type="entry name" value="Bact_Chemotaxis_CheA"/>
</dbReference>